<proteinExistence type="predicted"/>
<dbReference type="AlphaFoldDB" id="A0AAV3Y571"/>
<feature type="signal peptide" evidence="2">
    <location>
        <begin position="1"/>
        <end position="26"/>
    </location>
</feature>
<feature type="chain" id="PRO_5043573557" description="Secreted protein" evidence="2">
    <location>
        <begin position="27"/>
        <end position="164"/>
    </location>
</feature>
<dbReference type="Proteomes" id="UP000735302">
    <property type="component" value="Unassembled WGS sequence"/>
</dbReference>
<evidence type="ECO:0000256" key="2">
    <source>
        <dbReference type="SAM" id="SignalP"/>
    </source>
</evidence>
<reference evidence="3 4" key="1">
    <citation type="journal article" date="2021" name="Elife">
        <title>Chloroplast acquisition without the gene transfer in kleptoplastic sea slugs, Plakobranchus ocellatus.</title>
        <authorList>
            <person name="Maeda T."/>
            <person name="Takahashi S."/>
            <person name="Yoshida T."/>
            <person name="Shimamura S."/>
            <person name="Takaki Y."/>
            <person name="Nagai Y."/>
            <person name="Toyoda A."/>
            <person name="Suzuki Y."/>
            <person name="Arimoto A."/>
            <person name="Ishii H."/>
            <person name="Satoh N."/>
            <person name="Nishiyama T."/>
            <person name="Hasebe M."/>
            <person name="Maruyama T."/>
            <person name="Minagawa J."/>
            <person name="Obokata J."/>
            <person name="Shigenobu S."/>
        </authorList>
    </citation>
    <scope>NUCLEOTIDE SEQUENCE [LARGE SCALE GENOMIC DNA]</scope>
</reference>
<feature type="compositionally biased region" description="Basic and acidic residues" evidence="1">
    <location>
        <begin position="134"/>
        <end position="147"/>
    </location>
</feature>
<keyword evidence="2" id="KW-0732">Signal</keyword>
<accession>A0AAV3Y571</accession>
<organism evidence="3 4">
    <name type="scientific">Plakobranchus ocellatus</name>
    <dbReference type="NCBI Taxonomy" id="259542"/>
    <lineage>
        <taxon>Eukaryota</taxon>
        <taxon>Metazoa</taxon>
        <taxon>Spiralia</taxon>
        <taxon>Lophotrochozoa</taxon>
        <taxon>Mollusca</taxon>
        <taxon>Gastropoda</taxon>
        <taxon>Heterobranchia</taxon>
        <taxon>Euthyneura</taxon>
        <taxon>Panpulmonata</taxon>
        <taxon>Sacoglossa</taxon>
        <taxon>Placobranchoidea</taxon>
        <taxon>Plakobranchidae</taxon>
        <taxon>Plakobranchus</taxon>
    </lineage>
</organism>
<evidence type="ECO:0008006" key="5">
    <source>
        <dbReference type="Google" id="ProtNLM"/>
    </source>
</evidence>
<comment type="caution">
    <text evidence="3">The sequence shown here is derived from an EMBL/GenBank/DDBJ whole genome shotgun (WGS) entry which is preliminary data.</text>
</comment>
<name>A0AAV3Y571_9GAST</name>
<feature type="compositionally biased region" description="Low complexity" evidence="1">
    <location>
        <begin position="119"/>
        <end position="128"/>
    </location>
</feature>
<evidence type="ECO:0000256" key="1">
    <source>
        <dbReference type="SAM" id="MobiDB-lite"/>
    </source>
</evidence>
<dbReference type="EMBL" id="BLXT01000492">
    <property type="protein sequence ID" value="GFN77560.1"/>
    <property type="molecule type" value="Genomic_DNA"/>
</dbReference>
<keyword evidence="4" id="KW-1185">Reference proteome</keyword>
<sequence length="164" mass="18558">MAFSCSSRAFIAIIFIACAVVFDVDSIRRHGKDCRLNRKIHRHGIPFRRPYMCNFFRCNDGKIEIARFECPDIRGTCGPLGKYKTVYRRTYRCAINAKRTAAIWKLVSQASPQDDLRLSRLSSPPSSQGTGDGTRTRDKRLPEDLRADSLATVPPTPLEVVRPV</sequence>
<evidence type="ECO:0000313" key="4">
    <source>
        <dbReference type="Proteomes" id="UP000735302"/>
    </source>
</evidence>
<protein>
    <recommendedName>
        <fullName evidence="5">Secreted protein</fullName>
    </recommendedName>
</protein>
<feature type="region of interest" description="Disordered" evidence="1">
    <location>
        <begin position="115"/>
        <end position="156"/>
    </location>
</feature>
<gene>
    <name evidence="3" type="ORF">PoB_000406600</name>
</gene>
<evidence type="ECO:0000313" key="3">
    <source>
        <dbReference type="EMBL" id="GFN77560.1"/>
    </source>
</evidence>